<keyword evidence="4" id="KW-1185">Reference proteome</keyword>
<dbReference type="SUPFAM" id="SSF49899">
    <property type="entry name" value="Concanavalin A-like lectins/glucanases"/>
    <property type="match status" value="1"/>
</dbReference>
<evidence type="ECO:0000256" key="1">
    <source>
        <dbReference type="SAM" id="MobiDB-lite"/>
    </source>
</evidence>
<evidence type="ECO:0000313" key="4">
    <source>
        <dbReference type="Proteomes" id="UP001165060"/>
    </source>
</evidence>
<name>A0ABQ6N521_9STRA</name>
<dbReference type="SMART" id="SM00449">
    <property type="entry name" value="SPRY"/>
    <property type="match status" value="1"/>
</dbReference>
<gene>
    <name evidence="3" type="ORF">TeGR_g650</name>
</gene>
<dbReference type="InterPro" id="IPR001870">
    <property type="entry name" value="B30.2/SPRY"/>
</dbReference>
<feature type="region of interest" description="Disordered" evidence="1">
    <location>
        <begin position="356"/>
        <end position="407"/>
    </location>
</feature>
<dbReference type="InterPro" id="IPR044736">
    <property type="entry name" value="Gid1/RanBPM/SPLA_SPRY"/>
</dbReference>
<dbReference type="InterPro" id="IPR003877">
    <property type="entry name" value="SPRY_dom"/>
</dbReference>
<accession>A0ABQ6N521</accession>
<evidence type="ECO:0000313" key="3">
    <source>
        <dbReference type="EMBL" id="GMI39755.1"/>
    </source>
</evidence>
<dbReference type="Proteomes" id="UP001165060">
    <property type="component" value="Unassembled WGS sequence"/>
</dbReference>
<comment type="caution">
    <text evidence="3">The sequence shown here is derived from an EMBL/GenBank/DDBJ whole genome shotgun (WGS) entry which is preliminary data.</text>
</comment>
<organism evidence="3 4">
    <name type="scientific">Tetraparma gracilis</name>
    <dbReference type="NCBI Taxonomy" id="2962635"/>
    <lineage>
        <taxon>Eukaryota</taxon>
        <taxon>Sar</taxon>
        <taxon>Stramenopiles</taxon>
        <taxon>Ochrophyta</taxon>
        <taxon>Bolidophyceae</taxon>
        <taxon>Parmales</taxon>
        <taxon>Triparmaceae</taxon>
        <taxon>Tetraparma</taxon>
    </lineage>
</organism>
<protein>
    <recommendedName>
        <fullName evidence="2">B30.2/SPRY domain-containing protein</fullName>
    </recommendedName>
</protein>
<dbReference type="EMBL" id="BRYB01000890">
    <property type="protein sequence ID" value="GMI39755.1"/>
    <property type="molecule type" value="Genomic_DNA"/>
</dbReference>
<feature type="compositionally biased region" description="Acidic residues" evidence="1">
    <location>
        <begin position="360"/>
        <end position="383"/>
    </location>
</feature>
<dbReference type="CDD" id="cd12885">
    <property type="entry name" value="SPRY_RanBP_like"/>
    <property type="match status" value="1"/>
</dbReference>
<feature type="domain" description="B30.2/SPRY" evidence="2">
    <location>
        <begin position="120"/>
        <end position="344"/>
    </location>
</feature>
<evidence type="ECO:0000259" key="2">
    <source>
        <dbReference type="PROSITE" id="PS50188"/>
    </source>
</evidence>
<sequence length="407" mass="44089">MPAPLHPPAPPPPPILPLLEVDTLLLPILSYLPPSEIVPLASLSKSSRSHLDKDFYLLLLACHLHTEIFDVFQARPVADSLLAVQKAVVCPALLSPPPSDRLSLSLPPEAVRGNRAHSIAMLHGGGVWGDVDSDFCYIHDYQLPDFDELKRLHLGMAACIARDGGTVDGTEPHPSAGPSPAPHPTISVVNFLYWEAEIVSIPPGGMCAIGLCSEKMSRHVVGKQLGWNRHSIGVHSDDGQVYYNTGGHDATRLFPGGFGEGDVVGVVVAPLSQDGELAVSFTLNGDFSRTQYTSGWATGSYAIHEMRTGRTAARVPTTLFPAVSFDPSGGHDTVVKLNFGSEPFKYRPENQDFAARMTEEELEDELSEDDEGYDGADGLEEWLEAGGGHEEYWDDQSDEGDEDDMQE</sequence>
<dbReference type="PROSITE" id="PS50188">
    <property type="entry name" value="B302_SPRY"/>
    <property type="match status" value="1"/>
</dbReference>
<feature type="compositionally biased region" description="Acidic residues" evidence="1">
    <location>
        <begin position="392"/>
        <end position="407"/>
    </location>
</feature>
<dbReference type="InterPro" id="IPR013320">
    <property type="entry name" value="ConA-like_dom_sf"/>
</dbReference>
<proteinExistence type="predicted"/>
<dbReference type="Gene3D" id="2.60.120.920">
    <property type="match status" value="1"/>
</dbReference>
<dbReference type="Pfam" id="PF00622">
    <property type="entry name" value="SPRY"/>
    <property type="match status" value="1"/>
</dbReference>
<dbReference type="InterPro" id="IPR043136">
    <property type="entry name" value="B30.2/SPRY_sf"/>
</dbReference>
<reference evidence="3 4" key="1">
    <citation type="journal article" date="2023" name="Commun. Biol.">
        <title>Genome analysis of Parmales, the sister group of diatoms, reveals the evolutionary specialization of diatoms from phago-mixotrophs to photoautotrophs.</title>
        <authorList>
            <person name="Ban H."/>
            <person name="Sato S."/>
            <person name="Yoshikawa S."/>
            <person name="Yamada K."/>
            <person name="Nakamura Y."/>
            <person name="Ichinomiya M."/>
            <person name="Sato N."/>
            <person name="Blanc-Mathieu R."/>
            <person name="Endo H."/>
            <person name="Kuwata A."/>
            <person name="Ogata H."/>
        </authorList>
    </citation>
    <scope>NUCLEOTIDE SEQUENCE [LARGE SCALE GENOMIC DNA]</scope>
</reference>